<reference evidence="8 9" key="1">
    <citation type="submission" date="2020-08" db="EMBL/GenBank/DDBJ databases">
        <title>Sequencing the genomes of 1000 actinobacteria strains.</title>
        <authorList>
            <person name="Klenk H.-P."/>
        </authorList>
    </citation>
    <scope>NUCLEOTIDE SEQUENCE [LARGE SCALE GENOMIC DNA]</scope>
    <source>
        <strain evidence="8 9">DSM 45823</strain>
    </source>
</reference>
<comment type="caution">
    <text evidence="8">The sequence shown here is derived from an EMBL/GenBank/DDBJ whole genome shotgun (WGS) entry which is preliminary data.</text>
</comment>
<evidence type="ECO:0000313" key="8">
    <source>
        <dbReference type="EMBL" id="MBA9002205.1"/>
    </source>
</evidence>
<dbReference type="Gene3D" id="1.10.630.10">
    <property type="entry name" value="Cytochrome P450"/>
    <property type="match status" value="1"/>
</dbReference>
<evidence type="ECO:0000256" key="1">
    <source>
        <dbReference type="ARBA" id="ARBA00010617"/>
    </source>
</evidence>
<dbReference type="SUPFAM" id="SSF48264">
    <property type="entry name" value="Cytochrome P450"/>
    <property type="match status" value="1"/>
</dbReference>
<dbReference type="CDD" id="cd11031">
    <property type="entry name" value="Cyp158A-like"/>
    <property type="match status" value="1"/>
</dbReference>
<dbReference type="Pfam" id="PF00067">
    <property type="entry name" value="p450"/>
    <property type="match status" value="1"/>
</dbReference>
<evidence type="ECO:0000313" key="9">
    <source>
        <dbReference type="Proteomes" id="UP000539313"/>
    </source>
</evidence>
<keyword evidence="4 7" id="KW-0560">Oxidoreductase</keyword>
<evidence type="ECO:0000256" key="2">
    <source>
        <dbReference type="ARBA" id="ARBA00022617"/>
    </source>
</evidence>
<dbReference type="InterPro" id="IPR002397">
    <property type="entry name" value="Cyt_P450_B"/>
</dbReference>
<dbReference type="EC" id="1.14.13.-" evidence="8"/>
<dbReference type="Proteomes" id="UP000539313">
    <property type="component" value="Unassembled WGS sequence"/>
</dbReference>
<protein>
    <submittedName>
        <fullName evidence="8">Nocardicin N-oxygenase</fullName>
        <ecNumber evidence="8">1.14.13.-</ecNumber>
    </submittedName>
</protein>
<evidence type="ECO:0000256" key="6">
    <source>
        <dbReference type="ARBA" id="ARBA00023033"/>
    </source>
</evidence>
<keyword evidence="2 7" id="KW-0349">Heme</keyword>
<evidence type="ECO:0000256" key="4">
    <source>
        <dbReference type="ARBA" id="ARBA00023002"/>
    </source>
</evidence>
<dbReference type="PANTHER" id="PTHR46696:SF1">
    <property type="entry name" value="CYTOCHROME P450 YJIB-RELATED"/>
    <property type="match status" value="1"/>
</dbReference>
<sequence>MTLPDGRPAWLVTGYEECREVFQDPVFSRAQADGVPPYPTLGGLLLALDGERHRRVRGVAQRGFSAGRIARLRPQVEALAERLLDLMVAGGDRAELFGRFGLPFALGNITRMLGVHDADYAQIRAWGDGLLATGPDAARRSRVAVEQMSAYMGGLVAQRRARPDEGLLSEVVARGDEAGLTEPELVMLAVALIIAGWETTAAAIVTFTYTLLTTEADGGSAYRLLCRRPDLIPGAIEELLRTVPNSWLDSQPRRATADVTLAGVTIRAGDLVIPAHDAAGRDPAAFPDPERFDVTRTPNPHLAFGHGPHFCLGAHLGRLELQVAFAALTRRLPDLRLAVADEDLTWRTATTIRCPEQLPVIW</sequence>
<keyword evidence="3 7" id="KW-0479">Metal-binding</keyword>
<evidence type="ECO:0000256" key="3">
    <source>
        <dbReference type="ARBA" id="ARBA00022723"/>
    </source>
</evidence>
<dbReference type="PANTHER" id="PTHR46696">
    <property type="entry name" value="P450, PUTATIVE (EUROFUNG)-RELATED"/>
    <property type="match status" value="1"/>
</dbReference>
<dbReference type="PROSITE" id="PS00086">
    <property type="entry name" value="CYTOCHROME_P450"/>
    <property type="match status" value="1"/>
</dbReference>
<dbReference type="InterPro" id="IPR017972">
    <property type="entry name" value="Cyt_P450_CS"/>
</dbReference>
<dbReference type="InterPro" id="IPR001128">
    <property type="entry name" value="Cyt_P450"/>
</dbReference>
<organism evidence="8 9">
    <name type="scientific">Thermomonospora cellulosilytica</name>
    <dbReference type="NCBI Taxonomy" id="1411118"/>
    <lineage>
        <taxon>Bacteria</taxon>
        <taxon>Bacillati</taxon>
        <taxon>Actinomycetota</taxon>
        <taxon>Actinomycetes</taxon>
        <taxon>Streptosporangiales</taxon>
        <taxon>Thermomonosporaceae</taxon>
        <taxon>Thermomonospora</taxon>
    </lineage>
</organism>
<evidence type="ECO:0000256" key="7">
    <source>
        <dbReference type="RuleBase" id="RU000461"/>
    </source>
</evidence>
<gene>
    <name evidence="8" type="ORF">HNR21_001087</name>
</gene>
<comment type="similarity">
    <text evidence="1 7">Belongs to the cytochrome P450 family.</text>
</comment>
<dbReference type="AlphaFoldDB" id="A0A7W3R7D0"/>
<dbReference type="PRINTS" id="PR00385">
    <property type="entry name" value="P450"/>
</dbReference>
<keyword evidence="6 7" id="KW-0503">Monooxygenase</keyword>
<dbReference type="RefSeq" id="WP_182704315.1">
    <property type="nucleotide sequence ID" value="NZ_JACJII010000001.1"/>
</dbReference>
<keyword evidence="5 7" id="KW-0408">Iron</keyword>
<evidence type="ECO:0000256" key="5">
    <source>
        <dbReference type="ARBA" id="ARBA00023004"/>
    </source>
</evidence>
<dbReference type="GO" id="GO:0016705">
    <property type="term" value="F:oxidoreductase activity, acting on paired donors, with incorporation or reduction of molecular oxygen"/>
    <property type="evidence" value="ECO:0007669"/>
    <property type="project" value="InterPro"/>
</dbReference>
<dbReference type="PRINTS" id="PR00359">
    <property type="entry name" value="BP450"/>
</dbReference>
<dbReference type="InterPro" id="IPR036396">
    <property type="entry name" value="Cyt_P450_sf"/>
</dbReference>
<accession>A0A7W3R7D0</accession>
<keyword evidence="9" id="KW-1185">Reference proteome</keyword>
<dbReference type="EMBL" id="JACJII010000001">
    <property type="protein sequence ID" value="MBA9002205.1"/>
    <property type="molecule type" value="Genomic_DNA"/>
</dbReference>
<dbReference type="GO" id="GO:0005506">
    <property type="term" value="F:iron ion binding"/>
    <property type="evidence" value="ECO:0007669"/>
    <property type="project" value="InterPro"/>
</dbReference>
<name>A0A7W3R7D0_9ACTN</name>
<proteinExistence type="inferred from homology"/>
<dbReference type="GO" id="GO:0004497">
    <property type="term" value="F:monooxygenase activity"/>
    <property type="evidence" value="ECO:0007669"/>
    <property type="project" value="UniProtKB-KW"/>
</dbReference>
<dbReference type="FunFam" id="1.10.630.10:FF:000018">
    <property type="entry name" value="Cytochrome P450 monooxygenase"/>
    <property type="match status" value="1"/>
</dbReference>
<dbReference type="GO" id="GO:0020037">
    <property type="term" value="F:heme binding"/>
    <property type="evidence" value="ECO:0007669"/>
    <property type="project" value="InterPro"/>
</dbReference>